<dbReference type="Proteomes" id="UP000199675">
    <property type="component" value="Unassembled WGS sequence"/>
</dbReference>
<dbReference type="AlphaFoldDB" id="A0A1H3DQG9"/>
<feature type="chain" id="PRO_5011673552" evidence="2">
    <location>
        <begin position="25"/>
        <end position="143"/>
    </location>
</feature>
<feature type="region of interest" description="Disordered" evidence="1">
    <location>
        <begin position="106"/>
        <end position="143"/>
    </location>
</feature>
<evidence type="ECO:0000313" key="4">
    <source>
        <dbReference type="Proteomes" id="UP000199675"/>
    </source>
</evidence>
<name>A0A1H3DQG9_9GAMM</name>
<evidence type="ECO:0000256" key="1">
    <source>
        <dbReference type="SAM" id="MobiDB-lite"/>
    </source>
</evidence>
<dbReference type="STRING" id="488533.SAMN04487960_11350"/>
<keyword evidence="2" id="KW-0732">Signal</keyword>
<proteinExistence type="predicted"/>
<organism evidence="3 4">
    <name type="scientific">Marinobacter mobilis</name>
    <dbReference type="NCBI Taxonomy" id="488533"/>
    <lineage>
        <taxon>Bacteria</taxon>
        <taxon>Pseudomonadati</taxon>
        <taxon>Pseudomonadota</taxon>
        <taxon>Gammaproteobacteria</taxon>
        <taxon>Pseudomonadales</taxon>
        <taxon>Marinobacteraceae</taxon>
        <taxon>Marinobacter</taxon>
    </lineage>
</organism>
<gene>
    <name evidence="3" type="ORF">SAMN04487960_11350</name>
</gene>
<dbReference type="RefSeq" id="WP_245726064.1">
    <property type="nucleotide sequence ID" value="NZ_FNNE01000013.1"/>
</dbReference>
<dbReference type="EMBL" id="FNNE01000013">
    <property type="protein sequence ID" value="SDX68646.1"/>
    <property type="molecule type" value="Genomic_DNA"/>
</dbReference>
<keyword evidence="4" id="KW-1185">Reference proteome</keyword>
<feature type="compositionally biased region" description="Polar residues" evidence="1">
    <location>
        <begin position="119"/>
        <end position="133"/>
    </location>
</feature>
<protein>
    <submittedName>
        <fullName evidence="3">Uncharacterized protein</fullName>
    </submittedName>
</protein>
<accession>A0A1H3DQG9</accession>
<sequence length="143" mass="15021">MDCIYKTVGFGVVLAFLAGPMVTAAQESAEGEPAFGYQERSTVHTIGLASMAEESLSDTVIEGGLSAPAAGVPVAGGDEDFYLDPLALQPSDNRTDLGRSEIPADIRFSNPRNIPGQVHGNTYAIQPPTNRNYGSFGASVSER</sequence>
<evidence type="ECO:0000256" key="2">
    <source>
        <dbReference type="SAM" id="SignalP"/>
    </source>
</evidence>
<feature type="signal peptide" evidence="2">
    <location>
        <begin position="1"/>
        <end position="24"/>
    </location>
</feature>
<reference evidence="3 4" key="1">
    <citation type="submission" date="2016-10" db="EMBL/GenBank/DDBJ databases">
        <authorList>
            <person name="de Groot N.N."/>
        </authorList>
    </citation>
    <scope>NUCLEOTIDE SEQUENCE [LARGE SCALE GENOMIC DNA]</scope>
    <source>
        <strain evidence="3 4">CGMCC 1.7059</strain>
    </source>
</reference>
<evidence type="ECO:0000313" key="3">
    <source>
        <dbReference type="EMBL" id="SDX68646.1"/>
    </source>
</evidence>